<proteinExistence type="predicted"/>
<reference evidence="3" key="1">
    <citation type="journal article" date="2021" name="Int. J. Syst. Evol. Microbiol.">
        <title>Actinocatenispora comari sp. nov., an endophytic actinomycete isolated from aerial parts of Comarum salesowianum.</title>
        <authorList>
            <person name="Oyunbileg N."/>
            <person name="Iizaka Y."/>
            <person name="Hamada M."/>
            <person name="Davaapurev B.O."/>
            <person name="Fukumoto A."/>
            <person name="Tsetseg B."/>
            <person name="Kato F."/>
            <person name="Tamura T."/>
            <person name="Batkhuu J."/>
            <person name="Anzai Y."/>
        </authorList>
    </citation>
    <scope>NUCLEOTIDE SEQUENCE [LARGE SCALE GENOMIC DNA]</scope>
    <source>
        <strain evidence="3">NUM-2625</strain>
    </source>
</reference>
<gene>
    <name evidence="2" type="ORF">NUM_24610</name>
</gene>
<accession>A0A8J4ACI8</accession>
<comment type="caution">
    <text evidence="2">The sequence shown here is derived from an EMBL/GenBank/DDBJ whole genome shotgun (WGS) entry which is preliminary data.</text>
</comment>
<protein>
    <recommendedName>
        <fullName evidence="4">Alpha/beta hydrolase</fullName>
    </recommendedName>
</protein>
<evidence type="ECO:0000313" key="3">
    <source>
        <dbReference type="Proteomes" id="UP000614996"/>
    </source>
</evidence>
<sequence>MLGLAAAVGTAAATPSLLTAAPAGATHRPWCEEYTSLGGGLHPVHVLRVGAPAARQVLVLVAGQFGAAGSLRMLARELAGRLPGTQVWAVDRRETNLADLSGLRGNDPDRAADRYLAGRYRSVSAASAPYVAGWGLATALTDLRRVVRAARAGGRRVVLGGHSWGATTALAYAAWDFAGRPGYRDLTGLVLIDGGVHDAFAGEGDVYRVTPEQARAGLADIAAGTVFDPSLTMGRTETYAILQLLAGRYAVAAPDAPSTLAGRLPAPLRPPGPVSNAGLLRSEYVDAPLVPDLSVNPAYTSIATVARTLAAARPGAFEWYWPQRLTLDLSAADPFARTATTDLLGLRLCHPTAIDVPLYSFQTGLTHGTANAAARWVVAHSRISSASYDGDDAMTHLDALWADRNPMLRTLVPFLRRLEP</sequence>
<organism evidence="2 3">
    <name type="scientific">Actinocatenispora comari</name>
    <dbReference type="NCBI Taxonomy" id="2807577"/>
    <lineage>
        <taxon>Bacteria</taxon>
        <taxon>Bacillati</taxon>
        <taxon>Actinomycetota</taxon>
        <taxon>Actinomycetes</taxon>
        <taxon>Micromonosporales</taxon>
        <taxon>Micromonosporaceae</taxon>
        <taxon>Actinocatenispora</taxon>
    </lineage>
</organism>
<evidence type="ECO:0008006" key="4">
    <source>
        <dbReference type="Google" id="ProtNLM"/>
    </source>
</evidence>
<feature type="signal peptide" evidence="1">
    <location>
        <begin position="1"/>
        <end position="20"/>
    </location>
</feature>
<dbReference type="Proteomes" id="UP000614996">
    <property type="component" value="Unassembled WGS sequence"/>
</dbReference>
<name>A0A8J4ACI8_9ACTN</name>
<dbReference type="InterPro" id="IPR029058">
    <property type="entry name" value="AB_hydrolase_fold"/>
</dbReference>
<dbReference type="Gene3D" id="3.40.50.1820">
    <property type="entry name" value="alpha/beta hydrolase"/>
    <property type="match status" value="1"/>
</dbReference>
<keyword evidence="1" id="KW-0732">Signal</keyword>
<dbReference type="SUPFAM" id="SSF53474">
    <property type="entry name" value="alpha/beta-Hydrolases"/>
    <property type="match status" value="1"/>
</dbReference>
<feature type="chain" id="PRO_5038472487" description="Alpha/beta hydrolase" evidence="1">
    <location>
        <begin position="21"/>
        <end position="420"/>
    </location>
</feature>
<keyword evidence="3" id="KW-1185">Reference proteome</keyword>
<evidence type="ECO:0000256" key="1">
    <source>
        <dbReference type="SAM" id="SignalP"/>
    </source>
</evidence>
<dbReference type="AlphaFoldDB" id="A0A8J4ACI8"/>
<dbReference type="EMBL" id="BOPO01000039">
    <property type="protein sequence ID" value="GIL27207.1"/>
    <property type="molecule type" value="Genomic_DNA"/>
</dbReference>
<evidence type="ECO:0000313" key="2">
    <source>
        <dbReference type="EMBL" id="GIL27207.1"/>
    </source>
</evidence>